<dbReference type="EMBL" id="FWXY01000012">
    <property type="protein sequence ID" value="SMC85432.1"/>
    <property type="molecule type" value="Genomic_DNA"/>
</dbReference>
<dbReference type="Gene3D" id="3.40.50.1450">
    <property type="entry name" value="HybD-like"/>
    <property type="match status" value="1"/>
</dbReference>
<dbReference type="CDD" id="cd06062">
    <property type="entry name" value="H2MP_MemB-H2up"/>
    <property type="match status" value="1"/>
</dbReference>
<evidence type="ECO:0000256" key="6">
    <source>
        <dbReference type="ARBA" id="ARBA00022801"/>
    </source>
</evidence>
<dbReference type="GO" id="GO:0008047">
    <property type="term" value="F:enzyme activator activity"/>
    <property type="evidence" value="ECO:0007669"/>
    <property type="project" value="InterPro"/>
</dbReference>
<protein>
    <submittedName>
        <fullName evidence="8">Hydrogenase maturation protease</fullName>
    </submittedName>
</protein>
<feature type="binding site" evidence="7">
    <location>
        <position position="94"/>
    </location>
    <ligand>
        <name>Ni(2+)</name>
        <dbReference type="ChEBI" id="CHEBI:49786"/>
    </ligand>
</feature>
<reference evidence="8 9" key="1">
    <citation type="submission" date="2017-04" db="EMBL/GenBank/DDBJ databases">
        <authorList>
            <person name="Afonso C.L."/>
            <person name="Miller P.J."/>
            <person name="Scott M.A."/>
            <person name="Spackman E."/>
            <person name="Goraichik I."/>
            <person name="Dimitrov K.M."/>
            <person name="Suarez D.L."/>
            <person name="Swayne D.E."/>
        </authorList>
    </citation>
    <scope>NUCLEOTIDE SEQUENCE [LARGE SCALE GENOMIC DNA]</scope>
    <source>
        <strain evidence="8 9">DSM 3385</strain>
    </source>
</reference>
<keyword evidence="2 7" id="KW-0533">Nickel</keyword>
<dbReference type="RefSeq" id="WP_084069686.1">
    <property type="nucleotide sequence ID" value="NZ_FWXY01000012.1"/>
</dbReference>
<dbReference type="SUPFAM" id="SSF53163">
    <property type="entry name" value="HybD-like"/>
    <property type="match status" value="1"/>
</dbReference>
<evidence type="ECO:0000256" key="2">
    <source>
        <dbReference type="ARBA" id="ARBA00022596"/>
    </source>
</evidence>
<evidence type="ECO:0000256" key="1">
    <source>
        <dbReference type="ARBA" id="ARBA00006814"/>
    </source>
</evidence>
<dbReference type="GO" id="GO:0046872">
    <property type="term" value="F:metal ion binding"/>
    <property type="evidence" value="ECO:0007669"/>
    <property type="project" value="UniProtKB-KW"/>
</dbReference>
<dbReference type="FunFam" id="3.40.50.1450:FF:000002">
    <property type="entry name" value="Hydrogenase 1 maturation protease"/>
    <property type="match status" value="1"/>
</dbReference>
<dbReference type="OrthoDB" id="9792731at2"/>
<evidence type="ECO:0000256" key="5">
    <source>
        <dbReference type="ARBA" id="ARBA00022750"/>
    </source>
</evidence>
<evidence type="ECO:0000313" key="9">
    <source>
        <dbReference type="Proteomes" id="UP000192418"/>
    </source>
</evidence>
<evidence type="ECO:0000256" key="3">
    <source>
        <dbReference type="ARBA" id="ARBA00022670"/>
    </source>
</evidence>
<dbReference type="NCBIfam" id="TIGR00072">
    <property type="entry name" value="hydrog_prot"/>
    <property type="match status" value="1"/>
</dbReference>
<organism evidence="8 9">
    <name type="scientific">Desulfocicer vacuolatum DSM 3385</name>
    <dbReference type="NCBI Taxonomy" id="1121400"/>
    <lineage>
        <taxon>Bacteria</taxon>
        <taxon>Pseudomonadati</taxon>
        <taxon>Thermodesulfobacteriota</taxon>
        <taxon>Desulfobacteria</taxon>
        <taxon>Desulfobacterales</taxon>
        <taxon>Desulfobacteraceae</taxon>
        <taxon>Desulfocicer</taxon>
    </lineage>
</organism>
<proteinExistence type="inferred from homology"/>
<dbReference type="InterPro" id="IPR023430">
    <property type="entry name" value="Pept_HybD-like_dom_sf"/>
</dbReference>
<dbReference type="PANTHER" id="PTHR30302">
    <property type="entry name" value="HYDROGENASE 1 MATURATION PROTEASE"/>
    <property type="match status" value="1"/>
</dbReference>
<keyword evidence="9" id="KW-1185">Reference proteome</keyword>
<keyword evidence="3 8" id="KW-0645">Protease</keyword>
<gene>
    <name evidence="8" type="ORF">SAMN02746065_11272</name>
</gene>
<keyword evidence="4 7" id="KW-0479">Metal-binding</keyword>
<keyword evidence="6" id="KW-0378">Hydrolase</keyword>
<dbReference type="GO" id="GO:0016485">
    <property type="term" value="P:protein processing"/>
    <property type="evidence" value="ECO:0007669"/>
    <property type="project" value="InterPro"/>
</dbReference>
<dbReference type="STRING" id="1121400.SAMN02746065_11272"/>
<dbReference type="PANTHER" id="PTHR30302:SF1">
    <property type="entry name" value="HYDROGENASE 2 MATURATION PROTEASE"/>
    <property type="match status" value="1"/>
</dbReference>
<name>A0A1W2CKL2_9BACT</name>
<dbReference type="Pfam" id="PF01750">
    <property type="entry name" value="HycI"/>
    <property type="match status" value="1"/>
</dbReference>
<accession>A0A1W2CKL2</accession>
<evidence type="ECO:0000256" key="4">
    <source>
        <dbReference type="ARBA" id="ARBA00022723"/>
    </source>
</evidence>
<evidence type="ECO:0000256" key="7">
    <source>
        <dbReference type="PIRSR" id="PIRSR604419-1"/>
    </source>
</evidence>
<dbReference type="Proteomes" id="UP000192418">
    <property type="component" value="Unassembled WGS sequence"/>
</dbReference>
<dbReference type="GO" id="GO:0004190">
    <property type="term" value="F:aspartic-type endopeptidase activity"/>
    <property type="evidence" value="ECO:0007669"/>
    <property type="project" value="UniProtKB-KW"/>
</dbReference>
<sequence length="166" mass="18354">MKPQIMVLGVGNILYSDDGFGIKVVEKLQNNYIFPDHVTIVDGGVLGVNLLGVISHAHKLIVVDTILNKSNPGDFHRLEGEEIPNRILGKNSMHQVDLLEALTLCRLMDNIPETIILGVEPEDIETLHPELTPILAEKVDAMVEWVLRELVNLGVPTQKKTSNVIP</sequence>
<feature type="binding site" evidence="7">
    <location>
        <position position="64"/>
    </location>
    <ligand>
        <name>Ni(2+)</name>
        <dbReference type="ChEBI" id="CHEBI:49786"/>
    </ligand>
</feature>
<dbReference type="InterPro" id="IPR000671">
    <property type="entry name" value="Peptidase_A31"/>
</dbReference>
<dbReference type="PRINTS" id="PR00446">
    <property type="entry name" value="HYDRGNUPTAKE"/>
</dbReference>
<dbReference type="AlphaFoldDB" id="A0A1W2CKL2"/>
<evidence type="ECO:0000313" key="8">
    <source>
        <dbReference type="EMBL" id="SMC85432.1"/>
    </source>
</evidence>
<comment type="similarity">
    <text evidence="1">Belongs to the peptidase A31 family.</text>
</comment>
<dbReference type="InterPro" id="IPR004419">
    <property type="entry name" value="Pept_A31_hyd_express"/>
</dbReference>
<dbReference type="NCBIfam" id="TIGR00140">
    <property type="entry name" value="hupD"/>
    <property type="match status" value="1"/>
</dbReference>
<keyword evidence="5" id="KW-0064">Aspartyl protease</keyword>